<dbReference type="CDD" id="cd07432">
    <property type="entry name" value="PHP_HisPPase"/>
    <property type="match status" value="1"/>
</dbReference>
<evidence type="ECO:0008006" key="2">
    <source>
        <dbReference type="Google" id="ProtNLM"/>
    </source>
</evidence>
<organism evidence="1">
    <name type="scientific">marine sediment metagenome</name>
    <dbReference type="NCBI Taxonomy" id="412755"/>
    <lineage>
        <taxon>unclassified sequences</taxon>
        <taxon>metagenomes</taxon>
        <taxon>ecological metagenomes</taxon>
    </lineage>
</organism>
<accession>X0UFZ0</accession>
<dbReference type="PANTHER" id="PTHR42924">
    <property type="entry name" value="EXONUCLEASE"/>
    <property type="match status" value="1"/>
</dbReference>
<evidence type="ECO:0000313" key="1">
    <source>
        <dbReference type="EMBL" id="GAG04460.1"/>
    </source>
</evidence>
<comment type="caution">
    <text evidence="1">The sequence shown here is derived from an EMBL/GenBank/DDBJ whole genome shotgun (WGS) entry which is preliminary data.</text>
</comment>
<dbReference type="GO" id="GO:0004534">
    <property type="term" value="F:5'-3' RNA exonuclease activity"/>
    <property type="evidence" value="ECO:0007669"/>
    <property type="project" value="TreeGrafter"/>
</dbReference>
<dbReference type="InterPro" id="IPR016195">
    <property type="entry name" value="Pol/histidinol_Pase-like"/>
</dbReference>
<dbReference type="PANTHER" id="PTHR42924:SF3">
    <property type="entry name" value="POLYMERASE_HISTIDINOL PHOSPHATASE N-TERMINAL DOMAIN-CONTAINING PROTEIN"/>
    <property type="match status" value="1"/>
</dbReference>
<dbReference type="GO" id="GO:0035312">
    <property type="term" value="F:5'-3' DNA exonuclease activity"/>
    <property type="evidence" value="ECO:0007669"/>
    <property type="project" value="TreeGrafter"/>
</dbReference>
<protein>
    <recommendedName>
        <fullName evidence="2">Polymerase/histidinol phosphatase N-terminal domain-containing protein</fullName>
    </recommendedName>
</protein>
<dbReference type="InterPro" id="IPR052018">
    <property type="entry name" value="PHP_domain"/>
</dbReference>
<dbReference type="Gene3D" id="3.20.20.140">
    <property type="entry name" value="Metal-dependent hydrolases"/>
    <property type="match status" value="1"/>
</dbReference>
<feature type="non-terminal residue" evidence="1">
    <location>
        <position position="179"/>
    </location>
</feature>
<name>X0UFZ0_9ZZZZ</name>
<sequence length="179" mass="19765">MPGTIVDMHLHTVKGGSDSSLTPDQLMGEARRIGLGGVNISEHDRLWDAHELERLRRQSRLFISNAMEVSTDLGHIIAIGLDHYLPGIRKAAELRRVVSEVGGFMFVAHPFRQFFDPVHFRHDGREPPSLTPEEAARLPIFELVDELEVANGGCTLGENHFALLVARILGKRGIGSSDA</sequence>
<proteinExistence type="predicted"/>
<dbReference type="SUPFAM" id="SSF89550">
    <property type="entry name" value="PHP domain-like"/>
    <property type="match status" value="1"/>
</dbReference>
<reference evidence="1" key="1">
    <citation type="journal article" date="2014" name="Front. Microbiol.">
        <title>High frequency of phylogenetically diverse reductive dehalogenase-homologous genes in deep subseafloor sedimentary metagenomes.</title>
        <authorList>
            <person name="Kawai M."/>
            <person name="Futagami T."/>
            <person name="Toyoda A."/>
            <person name="Takaki Y."/>
            <person name="Nishi S."/>
            <person name="Hori S."/>
            <person name="Arai W."/>
            <person name="Tsubouchi T."/>
            <person name="Morono Y."/>
            <person name="Uchiyama I."/>
            <person name="Ito T."/>
            <person name="Fujiyama A."/>
            <person name="Inagaki F."/>
            <person name="Takami H."/>
        </authorList>
    </citation>
    <scope>NUCLEOTIDE SEQUENCE</scope>
    <source>
        <strain evidence="1">Expedition CK06-06</strain>
    </source>
</reference>
<dbReference type="EMBL" id="BARS01029434">
    <property type="protein sequence ID" value="GAG04460.1"/>
    <property type="molecule type" value="Genomic_DNA"/>
</dbReference>
<gene>
    <name evidence="1" type="ORF">S01H1_46002</name>
</gene>
<dbReference type="AlphaFoldDB" id="X0UFZ0"/>